<evidence type="ECO:0000313" key="4">
    <source>
        <dbReference type="Proteomes" id="UP000606786"/>
    </source>
</evidence>
<name>A0A811VH97_CERCA</name>
<keyword evidence="2" id="KW-1133">Transmembrane helix</keyword>
<comment type="caution">
    <text evidence="3">The sequence shown here is derived from an EMBL/GenBank/DDBJ whole genome shotgun (WGS) entry which is preliminary data.</text>
</comment>
<feature type="transmembrane region" description="Helical" evidence="2">
    <location>
        <begin position="91"/>
        <end position="111"/>
    </location>
</feature>
<feature type="region of interest" description="Disordered" evidence="1">
    <location>
        <begin position="27"/>
        <end position="79"/>
    </location>
</feature>
<sequence length="145" mass="16010">MYVRCAAHGDGQLRQSVKCSDASNYNSNTSNNNGKKKRSACSSNNDFNESLTKQGDSDVSSRQPTADSRQPTADGDRVQSKQSGYAVSAEAMIWICACLVSSCLSISLIYYCTDRFGTVFVLLLITVRRRLLYHCWTAAMVVERS</sequence>
<accession>A0A811VH97</accession>
<keyword evidence="2" id="KW-0812">Transmembrane</keyword>
<feature type="compositionally biased region" description="Polar residues" evidence="1">
    <location>
        <begin position="40"/>
        <end position="71"/>
    </location>
</feature>
<dbReference type="Proteomes" id="UP000606786">
    <property type="component" value="Unassembled WGS sequence"/>
</dbReference>
<evidence type="ECO:0000256" key="2">
    <source>
        <dbReference type="SAM" id="Phobius"/>
    </source>
</evidence>
<protein>
    <submittedName>
        <fullName evidence="3">(Mediterranean fruit fly) hypothetical protein</fullName>
    </submittedName>
</protein>
<dbReference type="AlphaFoldDB" id="A0A811VH97"/>
<proteinExistence type="predicted"/>
<keyword evidence="4" id="KW-1185">Reference proteome</keyword>
<evidence type="ECO:0000313" key="3">
    <source>
        <dbReference type="EMBL" id="CAD7013502.1"/>
    </source>
</evidence>
<keyword evidence="2" id="KW-0472">Membrane</keyword>
<evidence type="ECO:0000256" key="1">
    <source>
        <dbReference type="SAM" id="MobiDB-lite"/>
    </source>
</evidence>
<gene>
    <name evidence="3" type="ORF">CCAP1982_LOCUS21562</name>
</gene>
<dbReference type="EMBL" id="CAJHJT010000056">
    <property type="protein sequence ID" value="CAD7013502.1"/>
    <property type="molecule type" value="Genomic_DNA"/>
</dbReference>
<reference evidence="3" key="1">
    <citation type="submission" date="2020-11" db="EMBL/GenBank/DDBJ databases">
        <authorList>
            <person name="Whitehead M."/>
        </authorList>
    </citation>
    <scope>NUCLEOTIDE SEQUENCE</scope>
    <source>
        <strain evidence="3">EGII</strain>
    </source>
</reference>
<organism evidence="3 4">
    <name type="scientific">Ceratitis capitata</name>
    <name type="common">Mediterranean fruit fly</name>
    <name type="synonym">Tephritis capitata</name>
    <dbReference type="NCBI Taxonomy" id="7213"/>
    <lineage>
        <taxon>Eukaryota</taxon>
        <taxon>Metazoa</taxon>
        <taxon>Ecdysozoa</taxon>
        <taxon>Arthropoda</taxon>
        <taxon>Hexapoda</taxon>
        <taxon>Insecta</taxon>
        <taxon>Pterygota</taxon>
        <taxon>Neoptera</taxon>
        <taxon>Endopterygota</taxon>
        <taxon>Diptera</taxon>
        <taxon>Brachycera</taxon>
        <taxon>Muscomorpha</taxon>
        <taxon>Tephritoidea</taxon>
        <taxon>Tephritidae</taxon>
        <taxon>Ceratitis</taxon>
        <taxon>Ceratitis</taxon>
    </lineage>
</organism>